<protein>
    <submittedName>
        <fullName evidence="1">Uncharacterized protein</fullName>
    </submittedName>
</protein>
<keyword evidence="2" id="KW-1185">Reference proteome</keyword>
<evidence type="ECO:0000313" key="2">
    <source>
        <dbReference type="Proteomes" id="UP000790347"/>
    </source>
</evidence>
<comment type="caution">
    <text evidence="1">The sequence shown here is derived from an EMBL/GenBank/DDBJ whole genome shotgun (WGS) entry which is preliminary data.</text>
</comment>
<reference evidence="1" key="1">
    <citation type="submission" date="2013-05" db="EMBL/GenBank/DDBJ databases">
        <authorList>
            <person name="Yim A.K.Y."/>
            <person name="Chan T.F."/>
            <person name="Ji K.M."/>
            <person name="Liu X.Y."/>
            <person name="Zhou J.W."/>
            <person name="Li R.Q."/>
            <person name="Yang K.Y."/>
            <person name="Li J."/>
            <person name="Li M."/>
            <person name="Law P.T.W."/>
            <person name="Wu Y.L."/>
            <person name="Cai Z.L."/>
            <person name="Qin H."/>
            <person name="Bao Y."/>
            <person name="Leung R.K.K."/>
            <person name="Ng P.K.S."/>
            <person name="Zou J."/>
            <person name="Zhong X.J."/>
            <person name="Ran P.X."/>
            <person name="Zhong N.S."/>
            <person name="Liu Z.G."/>
            <person name="Tsui S.K.W."/>
        </authorList>
    </citation>
    <scope>NUCLEOTIDE SEQUENCE</scope>
    <source>
        <strain evidence="1">Derf</strain>
        <tissue evidence="1">Whole organism</tissue>
    </source>
</reference>
<dbReference type="EMBL" id="ASGP02000001">
    <property type="protein sequence ID" value="KAH9527478.1"/>
    <property type="molecule type" value="Genomic_DNA"/>
</dbReference>
<proteinExistence type="predicted"/>
<dbReference type="AlphaFoldDB" id="A0A922IF36"/>
<reference evidence="1" key="2">
    <citation type="journal article" date="2022" name="Res Sq">
        <title>Comparative Genomics Reveals Insights into the Divergent Evolution of Astigmatic Mites and Household Pest Adaptations.</title>
        <authorList>
            <person name="Xiong Q."/>
            <person name="Wan A.T.-Y."/>
            <person name="Liu X.-Y."/>
            <person name="Fung C.S.-H."/>
            <person name="Xiao X."/>
            <person name="Malainual N."/>
            <person name="Hou J."/>
            <person name="Wang L."/>
            <person name="Wang M."/>
            <person name="Yang K."/>
            <person name="Cui Y."/>
            <person name="Leung E."/>
            <person name="Nong W."/>
            <person name="Shin S.-K."/>
            <person name="Au S."/>
            <person name="Jeong K.Y."/>
            <person name="Chew F.T."/>
            <person name="Hui J."/>
            <person name="Leung T.F."/>
            <person name="Tungtrongchitr A."/>
            <person name="Zhong N."/>
            <person name="Liu Z."/>
            <person name="Tsui S."/>
        </authorList>
    </citation>
    <scope>NUCLEOTIDE SEQUENCE</scope>
    <source>
        <strain evidence="1">Derf</strain>
        <tissue evidence="1">Whole organism</tissue>
    </source>
</reference>
<name>A0A922IF36_DERFA</name>
<evidence type="ECO:0000313" key="1">
    <source>
        <dbReference type="EMBL" id="KAH9527478.1"/>
    </source>
</evidence>
<organism evidence="1 2">
    <name type="scientific">Dermatophagoides farinae</name>
    <name type="common">American house dust mite</name>
    <dbReference type="NCBI Taxonomy" id="6954"/>
    <lineage>
        <taxon>Eukaryota</taxon>
        <taxon>Metazoa</taxon>
        <taxon>Ecdysozoa</taxon>
        <taxon>Arthropoda</taxon>
        <taxon>Chelicerata</taxon>
        <taxon>Arachnida</taxon>
        <taxon>Acari</taxon>
        <taxon>Acariformes</taxon>
        <taxon>Sarcoptiformes</taxon>
        <taxon>Astigmata</taxon>
        <taxon>Psoroptidia</taxon>
        <taxon>Analgoidea</taxon>
        <taxon>Pyroglyphidae</taxon>
        <taxon>Dermatophagoidinae</taxon>
        <taxon>Dermatophagoides</taxon>
    </lineage>
</organism>
<gene>
    <name evidence="1" type="ORF">DERF_001487</name>
</gene>
<dbReference type="Proteomes" id="UP000790347">
    <property type="component" value="Unassembled WGS sequence"/>
</dbReference>
<sequence length="68" mass="7303">MFDIRIIGDVTGVVAECSAFLSASSKLVVLLLRDAILPTFSSNDLKAFVFFTSPNLRATEPSVPITEA</sequence>
<accession>A0A922IF36</accession>